<dbReference type="EMBL" id="ATBP01000134">
    <property type="protein sequence ID" value="ETR72571.1"/>
    <property type="molecule type" value="Genomic_DNA"/>
</dbReference>
<proteinExistence type="predicted"/>
<gene>
    <name evidence="1" type="ORF">OMM_07434</name>
</gene>
<sequence length="110" mass="13112">MAIIIITEEPRWLLNAIYEELDDDNIRTWIYDKERDLTHSPKQWKNLAWMRPKIRKGRLIFNIIAGEEILSKRVYGVYHGRLIEMLLTHFDMDIDKIYATPQPTLGDVVE</sequence>
<accession>A0A1V1PCJ7</accession>
<dbReference type="Proteomes" id="UP000189670">
    <property type="component" value="Unassembled WGS sequence"/>
</dbReference>
<comment type="caution">
    <text evidence="1">The sequence shown here is derived from an EMBL/GenBank/DDBJ whole genome shotgun (WGS) entry which is preliminary data.</text>
</comment>
<name>A0A1V1PCJ7_9BACT</name>
<evidence type="ECO:0000313" key="2">
    <source>
        <dbReference type="Proteomes" id="UP000189670"/>
    </source>
</evidence>
<reference evidence="2" key="1">
    <citation type="submission" date="2012-11" db="EMBL/GenBank/DDBJ databases">
        <authorList>
            <person name="Lucero-Rivera Y.E."/>
            <person name="Tovar-Ramirez D."/>
        </authorList>
    </citation>
    <scope>NUCLEOTIDE SEQUENCE [LARGE SCALE GENOMIC DNA]</scope>
    <source>
        <strain evidence="2">Araruama</strain>
    </source>
</reference>
<dbReference type="AlphaFoldDB" id="A0A1V1PCJ7"/>
<protein>
    <submittedName>
        <fullName evidence="1">Uncharacterized protein</fullName>
    </submittedName>
</protein>
<organism evidence="1 2">
    <name type="scientific">Candidatus Magnetoglobus multicellularis str. Araruama</name>
    <dbReference type="NCBI Taxonomy" id="890399"/>
    <lineage>
        <taxon>Bacteria</taxon>
        <taxon>Pseudomonadati</taxon>
        <taxon>Thermodesulfobacteriota</taxon>
        <taxon>Desulfobacteria</taxon>
        <taxon>Desulfobacterales</taxon>
        <taxon>Desulfobacteraceae</taxon>
        <taxon>Candidatus Magnetoglobus</taxon>
    </lineage>
</organism>
<evidence type="ECO:0000313" key="1">
    <source>
        <dbReference type="EMBL" id="ETR72571.1"/>
    </source>
</evidence>